<feature type="compositionally biased region" description="Polar residues" evidence="5">
    <location>
        <begin position="491"/>
        <end position="516"/>
    </location>
</feature>
<reference evidence="7 8" key="1">
    <citation type="journal article" date="2013" name="Curr. Biol.">
        <title>Shared signatures of parasitism and phylogenomics unite Cryptomycota and microsporidia.</title>
        <authorList>
            <person name="James T.Y."/>
            <person name="Pelin A."/>
            <person name="Bonen L."/>
            <person name="Ahrendt S."/>
            <person name="Sain D."/>
            <person name="Corradi N."/>
            <person name="Stajich J.E."/>
        </authorList>
    </citation>
    <scope>NUCLEOTIDE SEQUENCE [LARGE SCALE GENOMIC DNA]</scope>
    <source>
        <strain evidence="7 8">CSF55</strain>
    </source>
</reference>
<sequence length="606" mass="72258">MEQRMREMESESLQRVEEAVGGVKRENEELKETVEILGGEKRELLEVSERKSGLIEQLRAQSLVNELRGEKEKYEMSFSDLSIQSETFNIQRSGMKKEIEGLKKQLEEAQEEYEKKVFEYQEFRKNKGKNEQMREQVRMLERELERFKENDERNSKMILGLQNELKKTRDNFVETEESLKLELDGLKRLNELQQQSIEDLNKRLGEYEEMEKNEVLKEQEREYVEATPSHAMIEQGEFRTPQVNQNSFNIQTPRIAGKSMTEIYHEYSKMTEELSKERIENERLREELKEILEQVESKARLMEQMSDDNERVHKGHEMLIKEYEKVMSERNVLRGRMNEVEKEMKMIMMDREALEKINKDLSNQVQTLLMDSCVVPEMSESDSVSGRMVVFKNIQELQMKNQELLKVIRMMNVEKEKNKRQEEIEAMQRELSELREARSRQQEMVMSIVKQRDSYKEIIDGLNRRGQRERGEERGYQVGDERRYQGGDDNINGNTSSSPYNPHSQFNPNAQFNSNTQFNPHNNFDEEYQMKCKNILNEQENKLNELNKENSELRIKLGKNQAQGEFYKERYELLNENVKNQIKENEDLRRSNLEMSSNLLNYQQKI</sequence>
<evidence type="ECO:0000313" key="7">
    <source>
        <dbReference type="EMBL" id="EPZ33554.1"/>
    </source>
</evidence>
<evidence type="ECO:0000313" key="8">
    <source>
        <dbReference type="Proteomes" id="UP000030755"/>
    </source>
</evidence>
<dbReference type="AlphaFoldDB" id="A0A075AYC1"/>
<dbReference type="PANTHER" id="PTHR18898:SF2">
    <property type="entry name" value="NUCLEOPROTEIN TPR"/>
    <property type="match status" value="1"/>
</dbReference>
<dbReference type="STRING" id="988480.A0A075AYC1"/>
<keyword evidence="2 4" id="KW-0175">Coiled coil</keyword>
<dbReference type="GO" id="GO:0017056">
    <property type="term" value="F:structural constituent of nuclear pore"/>
    <property type="evidence" value="ECO:0007669"/>
    <property type="project" value="TreeGrafter"/>
</dbReference>
<dbReference type="Proteomes" id="UP000030755">
    <property type="component" value="Unassembled WGS sequence"/>
</dbReference>
<dbReference type="GO" id="GO:0006406">
    <property type="term" value="P:mRNA export from nucleus"/>
    <property type="evidence" value="ECO:0007669"/>
    <property type="project" value="TreeGrafter"/>
</dbReference>
<name>A0A075AYC1_ROZAC</name>
<dbReference type="OMA" id="DERRYQG"/>
<dbReference type="GO" id="GO:0005643">
    <property type="term" value="C:nuclear pore"/>
    <property type="evidence" value="ECO:0007669"/>
    <property type="project" value="TreeGrafter"/>
</dbReference>
<comment type="subcellular location">
    <subcellularLocation>
        <location evidence="1">Nucleus</location>
    </subcellularLocation>
</comment>
<dbReference type="EMBL" id="KE561048">
    <property type="protein sequence ID" value="EPZ33554.1"/>
    <property type="molecule type" value="Genomic_DNA"/>
</dbReference>
<evidence type="ECO:0000256" key="4">
    <source>
        <dbReference type="SAM" id="Coils"/>
    </source>
</evidence>
<feature type="region of interest" description="Disordered" evidence="5">
    <location>
        <begin position="462"/>
        <end position="516"/>
    </location>
</feature>
<evidence type="ECO:0000256" key="2">
    <source>
        <dbReference type="ARBA" id="ARBA00023054"/>
    </source>
</evidence>
<feature type="coiled-coil region" evidence="4">
    <location>
        <begin position="529"/>
        <end position="591"/>
    </location>
</feature>
<evidence type="ECO:0000256" key="3">
    <source>
        <dbReference type="ARBA" id="ARBA00023242"/>
    </source>
</evidence>
<accession>A0A075AYC1</accession>
<proteinExistence type="predicted"/>
<evidence type="ECO:0000259" key="6">
    <source>
        <dbReference type="Pfam" id="PF25785"/>
    </source>
</evidence>
<feature type="region of interest" description="Disordered" evidence="5">
    <location>
        <begin position="1"/>
        <end position="21"/>
    </location>
</feature>
<organism evidence="7 8">
    <name type="scientific">Rozella allomycis (strain CSF55)</name>
    <dbReference type="NCBI Taxonomy" id="988480"/>
    <lineage>
        <taxon>Eukaryota</taxon>
        <taxon>Fungi</taxon>
        <taxon>Fungi incertae sedis</taxon>
        <taxon>Cryptomycota</taxon>
        <taxon>Cryptomycota incertae sedis</taxon>
        <taxon>Rozella</taxon>
    </lineage>
</organism>
<dbReference type="Gene3D" id="1.20.1170.10">
    <property type="match status" value="1"/>
</dbReference>
<feature type="non-terminal residue" evidence="7">
    <location>
        <position position="606"/>
    </location>
</feature>
<dbReference type="HOGENOM" id="CLU_451002_0_0_1"/>
<protein>
    <recommendedName>
        <fullName evidence="6">NUA/TPR/MLP1-2-like domain-containing protein</fullName>
    </recommendedName>
</protein>
<dbReference type="Pfam" id="PF25785">
    <property type="entry name" value="TPR"/>
    <property type="match status" value="1"/>
</dbReference>
<feature type="coiled-coil region" evidence="4">
    <location>
        <begin position="92"/>
        <end position="210"/>
    </location>
</feature>
<feature type="coiled-coil region" evidence="4">
    <location>
        <begin position="267"/>
        <end position="444"/>
    </location>
</feature>
<keyword evidence="8" id="KW-1185">Reference proteome</keyword>
<feature type="compositionally biased region" description="Basic and acidic residues" evidence="5">
    <location>
        <begin position="462"/>
        <end position="486"/>
    </location>
</feature>
<dbReference type="PANTHER" id="PTHR18898">
    <property type="entry name" value="NUCLEOPROTEIN TPR-RELATED"/>
    <property type="match status" value="1"/>
</dbReference>
<feature type="domain" description="NUA/TPR/MLP1-2-like" evidence="6">
    <location>
        <begin position="376"/>
        <end position="419"/>
    </location>
</feature>
<evidence type="ECO:0000256" key="5">
    <source>
        <dbReference type="SAM" id="MobiDB-lite"/>
    </source>
</evidence>
<gene>
    <name evidence="7" type="ORF">O9G_005993</name>
</gene>
<dbReference type="OrthoDB" id="343070at2759"/>
<evidence type="ECO:0000256" key="1">
    <source>
        <dbReference type="ARBA" id="ARBA00004123"/>
    </source>
</evidence>
<dbReference type="InterPro" id="IPR057974">
    <property type="entry name" value="NUA/TPR/MLP1-2-like_dom"/>
</dbReference>
<keyword evidence="3" id="KW-0539">Nucleus</keyword>